<proteinExistence type="predicted"/>
<comment type="subcellular location">
    <subcellularLocation>
        <location evidence="1">Nucleus</location>
    </subcellularLocation>
</comment>
<evidence type="ECO:0000256" key="6">
    <source>
        <dbReference type="SAM" id="MobiDB-lite"/>
    </source>
</evidence>
<evidence type="ECO:0000313" key="8">
    <source>
        <dbReference type="EMBL" id="KAK1686616.1"/>
    </source>
</evidence>
<dbReference type="FunFam" id="2.40.330.10:FF:000003">
    <property type="entry name" value="B3 domain-containing transcription factor FUS3"/>
    <property type="match status" value="1"/>
</dbReference>
<evidence type="ECO:0000256" key="3">
    <source>
        <dbReference type="ARBA" id="ARBA00023125"/>
    </source>
</evidence>
<sequence>MADAKGSPASNSGGAAGVGGDFMGSVGPQNSYQALLAAAMGAGSAPGAPNVTYNHHQYCNPAGLIHGPMPAMQAPPQHVHAVRTPPPPPHCAQSNNQLMPAGYQYQYWQSPVSQNGVAAAQQVQRGFVADWTMYNSSYMSLACGSSSSSNNGYHQSSRLCSTTTWPNAMPRYPCYSTYSPVIQDHQAPSYHQGSNHDQEDSGFGSSFRVDPPLVAAPCFPPMSPASNSHSPAQFFDEATYTEKVKSEAMYNKQVKNSEEPPDMESEISDELDPTHTPVDENQNLNQGHESLTARFNCREYRIVLRKDLTNSDVGNIGRIVLPKRDAEANLPALLERDGLILKMDDFKLPATWNFKYRFWPNNKSRMYIMESTGEFVKSHSLEAGDTLIIYKSLESGKFIVRGEKATQQRAPLLCLECKEEGNNSEECRFAMTLHAKRT</sequence>
<dbReference type="Proteomes" id="UP001231189">
    <property type="component" value="Unassembled WGS sequence"/>
</dbReference>
<evidence type="ECO:0000313" key="9">
    <source>
        <dbReference type="Proteomes" id="UP001231189"/>
    </source>
</evidence>
<comment type="caution">
    <text evidence="8">The sequence shown here is derived from an EMBL/GenBank/DDBJ whole genome shotgun (WGS) entry which is preliminary data.</text>
</comment>
<keyword evidence="9" id="KW-1185">Reference proteome</keyword>
<dbReference type="InterPro" id="IPR003340">
    <property type="entry name" value="B3_DNA-bd"/>
</dbReference>
<evidence type="ECO:0000256" key="1">
    <source>
        <dbReference type="ARBA" id="ARBA00004123"/>
    </source>
</evidence>
<dbReference type="InterPro" id="IPR044800">
    <property type="entry name" value="LEC2-like"/>
</dbReference>
<dbReference type="InterPro" id="IPR015300">
    <property type="entry name" value="DNA-bd_pseudobarrel_sf"/>
</dbReference>
<dbReference type="SMART" id="SM01019">
    <property type="entry name" value="B3"/>
    <property type="match status" value="1"/>
</dbReference>
<dbReference type="CDD" id="cd10017">
    <property type="entry name" value="B3_DNA"/>
    <property type="match status" value="1"/>
</dbReference>
<dbReference type="AlphaFoldDB" id="A0AAD8TQF4"/>
<organism evidence="8 9">
    <name type="scientific">Lolium multiflorum</name>
    <name type="common">Italian ryegrass</name>
    <name type="synonym">Lolium perenne subsp. multiflorum</name>
    <dbReference type="NCBI Taxonomy" id="4521"/>
    <lineage>
        <taxon>Eukaryota</taxon>
        <taxon>Viridiplantae</taxon>
        <taxon>Streptophyta</taxon>
        <taxon>Embryophyta</taxon>
        <taxon>Tracheophyta</taxon>
        <taxon>Spermatophyta</taxon>
        <taxon>Magnoliopsida</taxon>
        <taxon>Liliopsida</taxon>
        <taxon>Poales</taxon>
        <taxon>Poaceae</taxon>
        <taxon>BOP clade</taxon>
        <taxon>Pooideae</taxon>
        <taxon>Poodae</taxon>
        <taxon>Poeae</taxon>
        <taxon>Poeae Chloroplast Group 2 (Poeae type)</taxon>
        <taxon>Loliodinae</taxon>
        <taxon>Loliinae</taxon>
        <taxon>Lolium</taxon>
    </lineage>
</organism>
<dbReference type="GO" id="GO:0003677">
    <property type="term" value="F:DNA binding"/>
    <property type="evidence" value="ECO:0007669"/>
    <property type="project" value="UniProtKB-KW"/>
</dbReference>
<gene>
    <name evidence="8" type="ORF">QYE76_047464</name>
</gene>
<dbReference type="PROSITE" id="PS50863">
    <property type="entry name" value="B3"/>
    <property type="match status" value="1"/>
</dbReference>
<evidence type="ECO:0000256" key="4">
    <source>
        <dbReference type="ARBA" id="ARBA00023163"/>
    </source>
</evidence>
<keyword evidence="5" id="KW-0539">Nucleus</keyword>
<dbReference type="GO" id="GO:0005634">
    <property type="term" value="C:nucleus"/>
    <property type="evidence" value="ECO:0007669"/>
    <property type="project" value="UniProtKB-SubCell"/>
</dbReference>
<protein>
    <recommendedName>
        <fullName evidence="7">TF-B3 domain-containing protein</fullName>
    </recommendedName>
</protein>
<reference evidence="8" key="1">
    <citation type="submission" date="2023-07" db="EMBL/GenBank/DDBJ databases">
        <title>A chromosome-level genome assembly of Lolium multiflorum.</title>
        <authorList>
            <person name="Chen Y."/>
            <person name="Copetti D."/>
            <person name="Kolliker R."/>
            <person name="Studer B."/>
        </authorList>
    </citation>
    <scope>NUCLEOTIDE SEQUENCE</scope>
    <source>
        <strain evidence="8">02402/16</strain>
        <tissue evidence="8">Leaf</tissue>
    </source>
</reference>
<feature type="region of interest" description="Disordered" evidence="6">
    <location>
        <begin position="252"/>
        <end position="273"/>
    </location>
</feature>
<feature type="domain" description="TF-B3" evidence="7">
    <location>
        <begin position="304"/>
        <end position="406"/>
    </location>
</feature>
<dbReference type="PANTHER" id="PTHR31140">
    <property type="entry name" value="B3 DOMAIN-CONTAINING TRANSCRIPTION FACTOR ABI3"/>
    <property type="match status" value="1"/>
</dbReference>
<keyword evidence="3" id="KW-0238">DNA-binding</keyword>
<evidence type="ECO:0000256" key="2">
    <source>
        <dbReference type="ARBA" id="ARBA00023015"/>
    </source>
</evidence>
<keyword evidence="2" id="KW-0805">Transcription regulation</keyword>
<keyword evidence="4" id="KW-0804">Transcription</keyword>
<name>A0AAD8TQF4_LOLMU</name>
<dbReference type="PANTHER" id="PTHR31140:SF90">
    <property type="entry name" value="B3 DOMAIN-CONTAINING TRANSCRIPTION FACTOR LEC2"/>
    <property type="match status" value="1"/>
</dbReference>
<evidence type="ECO:0000259" key="7">
    <source>
        <dbReference type="PROSITE" id="PS50863"/>
    </source>
</evidence>
<dbReference type="EMBL" id="JAUUTY010000002">
    <property type="protein sequence ID" value="KAK1686616.1"/>
    <property type="molecule type" value="Genomic_DNA"/>
</dbReference>
<feature type="region of interest" description="Disordered" evidence="6">
    <location>
        <begin position="186"/>
        <end position="206"/>
    </location>
</feature>
<dbReference type="Pfam" id="PF02362">
    <property type="entry name" value="B3"/>
    <property type="match status" value="1"/>
</dbReference>
<accession>A0AAD8TQF4</accession>
<feature type="compositionally biased region" description="Acidic residues" evidence="6">
    <location>
        <begin position="259"/>
        <end position="271"/>
    </location>
</feature>
<dbReference type="SUPFAM" id="SSF101936">
    <property type="entry name" value="DNA-binding pseudobarrel domain"/>
    <property type="match status" value="1"/>
</dbReference>
<dbReference type="Gene3D" id="2.40.330.10">
    <property type="entry name" value="DNA-binding pseudobarrel domain"/>
    <property type="match status" value="1"/>
</dbReference>
<evidence type="ECO:0000256" key="5">
    <source>
        <dbReference type="ARBA" id="ARBA00023242"/>
    </source>
</evidence>
<dbReference type="GO" id="GO:0003700">
    <property type="term" value="F:DNA-binding transcription factor activity"/>
    <property type="evidence" value="ECO:0007669"/>
    <property type="project" value="InterPro"/>
</dbReference>